<dbReference type="PROSITE" id="PS00912">
    <property type="entry name" value="DHODEHASE_2"/>
    <property type="match status" value="1"/>
</dbReference>
<dbReference type="InterPro" id="IPR039261">
    <property type="entry name" value="FNR_nucleotide-bd"/>
</dbReference>
<dbReference type="EMBL" id="NTJZ01000002">
    <property type="protein sequence ID" value="PDH34928.1"/>
    <property type="molecule type" value="Genomic_DNA"/>
</dbReference>
<dbReference type="InterPro" id="IPR033888">
    <property type="entry name" value="DHOD_1B"/>
</dbReference>
<dbReference type="FunFam" id="3.20.20.70:FF:000027">
    <property type="entry name" value="Dihydropyrimidine dehydrogenase [NADP(+)]"/>
    <property type="match status" value="1"/>
</dbReference>
<dbReference type="Pfam" id="PF00175">
    <property type="entry name" value="NAD_binding_1"/>
    <property type="match status" value="1"/>
</dbReference>
<evidence type="ECO:0000256" key="10">
    <source>
        <dbReference type="ARBA" id="ARBA00049728"/>
    </source>
</evidence>
<comment type="catalytic activity">
    <reaction evidence="6">
        <text>5,6-dihydrothymine + NAD(+) = thymine + NADH + H(+)</text>
        <dbReference type="Rhea" id="RHEA:28791"/>
        <dbReference type="ChEBI" id="CHEBI:15378"/>
        <dbReference type="ChEBI" id="CHEBI:17821"/>
        <dbReference type="ChEBI" id="CHEBI:27468"/>
        <dbReference type="ChEBI" id="CHEBI:57540"/>
        <dbReference type="ChEBI" id="CHEBI:57945"/>
        <dbReference type="EC" id="1.3.1.1"/>
    </reaction>
</comment>
<dbReference type="UniPathway" id="UPA00070"/>
<comment type="cofactor">
    <cofactor evidence="1">
        <name>FMN</name>
        <dbReference type="ChEBI" id="CHEBI:58210"/>
    </cofactor>
</comment>
<evidence type="ECO:0000256" key="3">
    <source>
        <dbReference type="ARBA" id="ARBA00022630"/>
    </source>
</evidence>
<dbReference type="PANTHER" id="PTHR43073:SF2">
    <property type="entry name" value="DIHYDROPYRIMIDINE DEHYDROGENASE [NADP(+)]"/>
    <property type="match status" value="1"/>
</dbReference>
<dbReference type="Gene3D" id="3.40.50.80">
    <property type="entry name" value="Nucleotide-binding domain of ferredoxin-NADP reductase (FNR) module"/>
    <property type="match status" value="1"/>
</dbReference>
<dbReference type="InterPro" id="IPR017927">
    <property type="entry name" value="FAD-bd_FR_type"/>
</dbReference>
<dbReference type="SUPFAM" id="SSF52343">
    <property type="entry name" value="Ferredoxin reductase-like, C-terminal NADP-linked domain"/>
    <property type="match status" value="1"/>
</dbReference>
<dbReference type="GO" id="GO:0004152">
    <property type="term" value="F:dihydroorotate dehydrogenase activity"/>
    <property type="evidence" value="ECO:0007669"/>
    <property type="project" value="InterPro"/>
</dbReference>
<dbReference type="PROSITE" id="PS51384">
    <property type="entry name" value="FAD_FR"/>
    <property type="match status" value="1"/>
</dbReference>
<protein>
    <recommendedName>
        <fullName evidence="10">dihydrouracil dehydrogenase (NAD(+))</fullName>
        <ecNumber evidence="10">1.3.1.1</ecNumber>
    </recommendedName>
</protein>
<dbReference type="Pfam" id="PF10418">
    <property type="entry name" value="DHODB_Fe-S_bind"/>
    <property type="match status" value="1"/>
</dbReference>
<feature type="domain" description="FAD-binding FR-type" evidence="11">
    <location>
        <begin position="303"/>
        <end position="392"/>
    </location>
</feature>
<dbReference type="InterPro" id="IPR013785">
    <property type="entry name" value="Aldolase_TIM"/>
</dbReference>
<comment type="function">
    <text evidence="8">Involved in pyrimidine base degradation. Catalyzes physiologically the reduction of uracil to 5,6-dihydrouracil (DHU) by using NADH as a specific cosubstrate. It also catalyzes the reverse reaction and the reduction of thymine to 5,6-dihydrothymine (DHT).</text>
</comment>
<sequence>MKIEFLGKSLSGPFTVPSGIVTCSANIIQRFFNQIPEVGVLTTKSIGPEPRLGYREPVLSQFEPGSFTNAVGLTNPGADRSAELLKGLVIPKDRFLLISIFGGNVEEYVEVAKKLALYGDGLELNLSCPHAKGYGMAMGQDPALVREIVAAVKTAVDVPIIPKLTPNVPNIVEIAQAAVAGGADGICAINTTNPECYEAHGHPILSNKLGGVSGKVILPTALRCVQEIHSAVDCPIIGCGGISSAEDVRSFQKAGASIIGIGSALVGMTTDDIADYFKVLSNELENGTEESSAETLVRYDINMNFRPVALVSNEYITDDICILTFDRKIEIHAGQFVFLWIPGLGEKPFSALVDDPFKLAVINLGAFTEECMALKPGVEAYVRGPYGNPVNPPKNSKIIAVAGGTGLAAVYQLARDFGNTEIFFGARSKERLYFVDEAAEVGNLHLATDDGSFGHHGVITELLEEYLKKMSEEELAALIFYNCGPAPMVRAAESLQRKYTSPEQIYNSIDYHTKCGVGICGACDAPDGRRLCVDGPFLDAADSSQ</sequence>
<evidence type="ECO:0000256" key="4">
    <source>
        <dbReference type="ARBA" id="ARBA00022643"/>
    </source>
</evidence>
<dbReference type="EC" id="1.3.1.1" evidence="10"/>
<dbReference type="InterPro" id="IPR019480">
    <property type="entry name" value="Dihydroorotate_DH_Fe-S-bd"/>
</dbReference>
<dbReference type="PANTHER" id="PTHR43073">
    <property type="entry name" value="DIHYDROPYRIMIDINE DEHYDROGENASE [NADP(+)]"/>
    <property type="match status" value="1"/>
</dbReference>
<evidence type="ECO:0000256" key="2">
    <source>
        <dbReference type="ARBA" id="ARBA00004725"/>
    </source>
</evidence>
<dbReference type="Gene3D" id="2.40.30.10">
    <property type="entry name" value="Translation factors"/>
    <property type="match status" value="1"/>
</dbReference>
<name>A0A2A5WF90_9GAMM</name>
<dbReference type="GO" id="GO:0002058">
    <property type="term" value="F:uracil binding"/>
    <property type="evidence" value="ECO:0007669"/>
    <property type="project" value="TreeGrafter"/>
</dbReference>
<evidence type="ECO:0000259" key="11">
    <source>
        <dbReference type="PROSITE" id="PS51384"/>
    </source>
</evidence>
<evidence type="ECO:0000256" key="9">
    <source>
        <dbReference type="ARBA" id="ARBA00049714"/>
    </source>
</evidence>
<evidence type="ECO:0000256" key="7">
    <source>
        <dbReference type="ARBA" id="ARBA00048792"/>
    </source>
</evidence>
<dbReference type="GO" id="GO:0006212">
    <property type="term" value="P:uracil catabolic process"/>
    <property type="evidence" value="ECO:0007669"/>
    <property type="project" value="TreeGrafter"/>
</dbReference>
<evidence type="ECO:0000256" key="1">
    <source>
        <dbReference type="ARBA" id="ARBA00001917"/>
    </source>
</evidence>
<accession>A0A2A5WF90</accession>
<comment type="subunit">
    <text evidence="9">Heterotetramer of 2 PreA and 2 PreT subunits.</text>
</comment>
<dbReference type="GO" id="GO:0006207">
    <property type="term" value="P:'de novo' pyrimidine nucleobase biosynthetic process"/>
    <property type="evidence" value="ECO:0007669"/>
    <property type="project" value="InterPro"/>
</dbReference>
<reference evidence="12 13" key="1">
    <citation type="submission" date="2017-08" db="EMBL/GenBank/DDBJ databases">
        <title>Fine stratification of microbial communities through a metagenomic profile of the photic zone.</title>
        <authorList>
            <person name="Haro-Moreno J.M."/>
            <person name="Lopez-Perez M."/>
            <person name="De La Torre J."/>
            <person name="Picazo A."/>
            <person name="Camacho A."/>
            <person name="Rodriguez-Valera F."/>
        </authorList>
    </citation>
    <scope>NUCLEOTIDE SEQUENCE [LARGE SCALE GENOMIC DNA]</scope>
    <source>
        <strain evidence="12">MED-G28</strain>
    </source>
</reference>
<organism evidence="12 13">
    <name type="scientific">OM182 bacterium MED-G28</name>
    <dbReference type="NCBI Taxonomy" id="1986256"/>
    <lineage>
        <taxon>Bacteria</taxon>
        <taxon>Pseudomonadati</taxon>
        <taxon>Pseudomonadota</taxon>
        <taxon>Gammaproteobacteria</taxon>
        <taxon>OMG group</taxon>
        <taxon>OM182 clade</taxon>
    </lineage>
</organism>
<dbReference type="GO" id="GO:0005737">
    <property type="term" value="C:cytoplasm"/>
    <property type="evidence" value="ECO:0007669"/>
    <property type="project" value="InterPro"/>
</dbReference>
<evidence type="ECO:0000256" key="5">
    <source>
        <dbReference type="ARBA" id="ARBA00023002"/>
    </source>
</evidence>
<keyword evidence="4" id="KW-0288">FMN</keyword>
<evidence type="ECO:0000256" key="8">
    <source>
        <dbReference type="ARBA" id="ARBA00049578"/>
    </source>
</evidence>
<evidence type="ECO:0000256" key="6">
    <source>
        <dbReference type="ARBA" id="ARBA00047685"/>
    </source>
</evidence>
<dbReference type="Pfam" id="PF01180">
    <property type="entry name" value="DHO_dh"/>
    <property type="match status" value="1"/>
</dbReference>
<dbReference type="GO" id="GO:0004159">
    <property type="term" value="F:dihydropyrimidine dehydrogenase (NAD+) activity"/>
    <property type="evidence" value="ECO:0007669"/>
    <property type="project" value="UniProtKB-EC"/>
</dbReference>
<comment type="catalytic activity">
    <reaction evidence="7">
        <text>5,6-dihydrouracil + NAD(+) = uracil + NADH + H(+)</text>
        <dbReference type="Rhea" id="RHEA:20189"/>
        <dbReference type="ChEBI" id="CHEBI:15378"/>
        <dbReference type="ChEBI" id="CHEBI:15901"/>
        <dbReference type="ChEBI" id="CHEBI:17568"/>
        <dbReference type="ChEBI" id="CHEBI:57540"/>
        <dbReference type="ChEBI" id="CHEBI:57945"/>
        <dbReference type="EC" id="1.3.1.1"/>
    </reaction>
</comment>
<dbReference type="SUPFAM" id="SSF51395">
    <property type="entry name" value="FMN-linked oxidoreductases"/>
    <property type="match status" value="1"/>
</dbReference>
<dbReference type="AlphaFoldDB" id="A0A2A5WF90"/>
<dbReference type="Proteomes" id="UP000219329">
    <property type="component" value="Unassembled WGS sequence"/>
</dbReference>
<gene>
    <name evidence="12" type="ORF">CNF02_02580</name>
</gene>
<dbReference type="CDD" id="cd04740">
    <property type="entry name" value="DHOD_1B_like"/>
    <property type="match status" value="1"/>
</dbReference>
<keyword evidence="3" id="KW-0285">Flavoprotein</keyword>
<evidence type="ECO:0000313" key="13">
    <source>
        <dbReference type="Proteomes" id="UP000219329"/>
    </source>
</evidence>
<dbReference type="GO" id="GO:0050661">
    <property type="term" value="F:NADP binding"/>
    <property type="evidence" value="ECO:0007669"/>
    <property type="project" value="TreeGrafter"/>
</dbReference>
<comment type="pathway">
    <text evidence="2">Pyrimidine metabolism; UMP biosynthesis via de novo pathway.</text>
</comment>
<dbReference type="InterPro" id="IPR001295">
    <property type="entry name" value="Dihydroorotate_DH_CS"/>
</dbReference>
<evidence type="ECO:0000313" key="12">
    <source>
        <dbReference type="EMBL" id="PDH34928.1"/>
    </source>
</evidence>
<dbReference type="Gene3D" id="3.20.20.70">
    <property type="entry name" value="Aldolase class I"/>
    <property type="match status" value="1"/>
</dbReference>
<dbReference type="InterPro" id="IPR005720">
    <property type="entry name" value="Dihydroorotate_DH_cat"/>
</dbReference>
<comment type="caution">
    <text evidence="12">The sequence shown here is derived from an EMBL/GenBank/DDBJ whole genome shotgun (WGS) entry which is preliminary data.</text>
</comment>
<dbReference type="GO" id="GO:0044205">
    <property type="term" value="P:'de novo' UMP biosynthetic process"/>
    <property type="evidence" value="ECO:0007669"/>
    <property type="project" value="UniProtKB-UniPathway"/>
</dbReference>
<dbReference type="InterPro" id="IPR001433">
    <property type="entry name" value="OxRdtase_FAD/NAD-bd"/>
</dbReference>
<dbReference type="PROSITE" id="PS00911">
    <property type="entry name" value="DHODEHASE_1"/>
    <property type="match status" value="1"/>
</dbReference>
<dbReference type="SUPFAM" id="SSF63380">
    <property type="entry name" value="Riboflavin synthase domain-like"/>
    <property type="match status" value="1"/>
</dbReference>
<proteinExistence type="predicted"/>
<dbReference type="InterPro" id="IPR017938">
    <property type="entry name" value="Riboflavin_synthase-like_b-brl"/>
</dbReference>
<dbReference type="GO" id="GO:0006210">
    <property type="term" value="P:thymine catabolic process"/>
    <property type="evidence" value="ECO:0007669"/>
    <property type="project" value="TreeGrafter"/>
</dbReference>
<keyword evidence="5" id="KW-0560">Oxidoreductase</keyword>